<keyword evidence="5 8" id="KW-1133">Transmembrane helix</keyword>
<organism evidence="10 11">
    <name type="scientific">Enterocloster hominis</name>
    <name type="common">ex Liu et al. 2021</name>
    <dbReference type="NCBI Taxonomy" id="2763663"/>
    <lineage>
        <taxon>Bacteria</taxon>
        <taxon>Bacillati</taxon>
        <taxon>Bacillota</taxon>
        <taxon>Clostridia</taxon>
        <taxon>Lachnospirales</taxon>
        <taxon>Lachnospiraceae</taxon>
        <taxon>Enterocloster</taxon>
    </lineage>
</organism>
<gene>
    <name evidence="10" type="ORF">H8708_07915</name>
</gene>
<comment type="caution">
    <text evidence="10">The sequence shown here is derived from an EMBL/GenBank/DDBJ whole genome shotgun (WGS) entry which is preliminary data.</text>
</comment>
<accession>A0ABR7NSQ6</accession>
<dbReference type="InterPro" id="IPR051790">
    <property type="entry name" value="Cytochrome_c-biogenesis_DsbD"/>
</dbReference>
<dbReference type="InterPro" id="IPR013766">
    <property type="entry name" value="Thioredoxin_domain"/>
</dbReference>
<dbReference type="InterPro" id="IPR003834">
    <property type="entry name" value="Cyt_c_assmbl_TM_dom"/>
</dbReference>
<dbReference type="Gene3D" id="3.40.30.10">
    <property type="entry name" value="Glutaredoxin"/>
    <property type="match status" value="1"/>
</dbReference>
<comment type="subcellular location">
    <subcellularLocation>
        <location evidence="1">Cell membrane</location>
        <topology evidence="1">Multi-pass membrane protein</topology>
    </subcellularLocation>
</comment>
<dbReference type="PROSITE" id="PS00194">
    <property type="entry name" value="THIOREDOXIN_1"/>
    <property type="match status" value="1"/>
</dbReference>
<evidence type="ECO:0000256" key="2">
    <source>
        <dbReference type="ARBA" id="ARBA00006143"/>
    </source>
</evidence>
<feature type="transmembrane region" description="Helical" evidence="8">
    <location>
        <begin position="175"/>
        <end position="200"/>
    </location>
</feature>
<evidence type="ECO:0000256" key="7">
    <source>
        <dbReference type="SAM" id="MobiDB-lite"/>
    </source>
</evidence>
<keyword evidence="4 8" id="KW-0812">Transmembrane</keyword>
<dbReference type="Pfam" id="PF02683">
    <property type="entry name" value="DsbD_TM"/>
    <property type="match status" value="1"/>
</dbReference>
<evidence type="ECO:0000256" key="3">
    <source>
        <dbReference type="ARBA" id="ARBA00022475"/>
    </source>
</evidence>
<evidence type="ECO:0000256" key="6">
    <source>
        <dbReference type="ARBA" id="ARBA00023136"/>
    </source>
</evidence>
<dbReference type="InterPro" id="IPR017937">
    <property type="entry name" value="Thioredoxin_CS"/>
</dbReference>
<dbReference type="Pfam" id="PF00578">
    <property type="entry name" value="AhpC-TSA"/>
    <property type="match status" value="1"/>
</dbReference>
<feature type="transmembrane region" description="Helical" evidence="8">
    <location>
        <begin position="12"/>
        <end position="37"/>
    </location>
</feature>
<evidence type="ECO:0000313" key="11">
    <source>
        <dbReference type="Proteomes" id="UP000647491"/>
    </source>
</evidence>
<evidence type="ECO:0000256" key="4">
    <source>
        <dbReference type="ARBA" id="ARBA00022692"/>
    </source>
</evidence>
<reference evidence="10 11" key="1">
    <citation type="submission" date="2020-08" db="EMBL/GenBank/DDBJ databases">
        <title>Genome public.</title>
        <authorList>
            <person name="Liu C."/>
            <person name="Sun Q."/>
        </authorList>
    </citation>
    <scope>NUCLEOTIDE SEQUENCE [LARGE SCALE GENOMIC DNA]</scope>
    <source>
        <strain evidence="10 11">BX10</strain>
    </source>
</reference>
<keyword evidence="3" id="KW-1003">Cell membrane</keyword>
<evidence type="ECO:0000259" key="9">
    <source>
        <dbReference type="PROSITE" id="PS51352"/>
    </source>
</evidence>
<feature type="region of interest" description="Disordered" evidence="7">
    <location>
        <begin position="244"/>
        <end position="314"/>
    </location>
</feature>
<name>A0ABR7NSQ6_9FIRM</name>
<feature type="transmembrane region" description="Helical" evidence="8">
    <location>
        <begin position="93"/>
        <end position="113"/>
    </location>
</feature>
<dbReference type="SUPFAM" id="SSF52833">
    <property type="entry name" value="Thioredoxin-like"/>
    <property type="match status" value="1"/>
</dbReference>
<evidence type="ECO:0000313" key="10">
    <source>
        <dbReference type="EMBL" id="MBC8599153.1"/>
    </source>
</evidence>
<dbReference type="CDD" id="cd02966">
    <property type="entry name" value="TlpA_like_family"/>
    <property type="match status" value="1"/>
</dbReference>
<feature type="transmembrane region" description="Helical" evidence="8">
    <location>
        <begin position="58"/>
        <end position="81"/>
    </location>
</feature>
<feature type="domain" description="Thioredoxin" evidence="9">
    <location>
        <begin position="302"/>
        <end position="455"/>
    </location>
</feature>
<feature type="transmembrane region" description="Helical" evidence="8">
    <location>
        <begin position="212"/>
        <end position="231"/>
    </location>
</feature>
<dbReference type="InterPro" id="IPR000866">
    <property type="entry name" value="AhpC/TSA"/>
</dbReference>
<keyword evidence="6 8" id="KW-0472">Membrane</keyword>
<evidence type="ECO:0000256" key="8">
    <source>
        <dbReference type="SAM" id="Phobius"/>
    </source>
</evidence>
<feature type="transmembrane region" description="Helical" evidence="8">
    <location>
        <begin position="125"/>
        <end position="142"/>
    </location>
</feature>
<evidence type="ECO:0000256" key="1">
    <source>
        <dbReference type="ARBA" id="ARBA00004651"/>
    </source>
</evidence>
<dbReference type="InterPro" id="IPR036249">
    <property type="entry name" value="Thioredoxin-like_sf"/>
</dbReference>
<dbReference type="EMBL" id="JACRTJ010000018">
    <property type="protein sequence ID" value="MBC8599153.1"/>
    <property type="molecule type" value="Genomic_DNA"/>
</dbReference>
<protein>
    <submittedName>
        <fullName evidence="10">Redoxin domain-containing protein</fullName>
    </submittedName>
</protein>
<dbReference type="RefSeq" id="WP_262427495.1">
    <property type="nucleotide sequence ID" value="NZ_JACRTJ010000018.1"/>
</dbReference>
<dbReference type="PANTHER" id="PTHR31272">
    <property type="entry name" value="CYTOCHROME C-TYPE BIOGENESIS PROTEIN HI_1454-RELATED"/>
    <property type="match status" value="1"/>
</dbReference>
<comment type="similarity">
    <text evidence="2">Belongs to the DsbD family.</text>
</comment>
<sequence length="463" mass="49396">MGFSMDISVPVLTVFLQGLLSFFSPCVLPLLPLYIGYLSGGTARRGEDGRITYERKKVMLHTVFFVLGVSSAFFILGLGGSALGRFFKGNQAMFARIGGIFVAGFGLYQLGIFGPSRLLSREHRLPFSVGTAAMSPVTAFLLGFTFSFAWTPCVGPALASVLLMAASAATQARGFLLIGVYTAGFVLPFLAVGMFSTTLLDVFKRHGNVVTYAARAGAVLMILMGVMMFTGKMNSITGYLSSPQTGAGTVGKEQEEAGETTDPGAAGETAGGTGKPGDGPETGETLESAGETVAAKGPEETAGEGSGAGADTLPSVDFTLTDQFGNSHTLSDYKGKTVFLNFWATWCPPCRREMPDIQKLYEKYQAEEDPEVVILGVAAPDYGDEGSREEIARFLEENGYTYPVVMDEGGELFMTYGVFSYPTTFMIDRDGNVFGYAAGQLSMEMMESIIRQTVTGVREQPGQ</sequence>
<proteinExistence type="inferred from homology"/>
<dbReference type="PANTHER" id="PTHR31272:SF4">
    <property type="entry name" value="CYTOCHROME C-TYPE BIOGENESIS PROTEIN HI_1454-RELATED"/>
    <property type="match status" value="1"/>
</dbReference>
<dbReference type="PROSITE" id="PS51352">
    <property type="entry name" value="THIOREDOXIN_2"/>
    <property type="match status" value="1"/>
</dbReference>
<evidence type="ECO:0000256" key="5">
    <source>
        <dbReference type="ARBA" id="ARBA00022989"/>
    </source>
</evidence>
<dbReference type="Proteomes" id="UP000647491">
    <property type="component" value="Unassembled WGS sequence"/>
</dbReference>
<keyword evidence="11" id="KW-1185">Reference proteome</keyword>